<feature type="transmembrane region" description="Helical" evidence="5">
    <location>
        <begin position="101"/>
        <end position="124"/>
    </location>
</feature>
<name>A0ABP6XNI3_9ACTN</name>
<feature type="coiled-coil region" evidence="4">
    <location>
        <begin position="160"/>
        <end position="187"/>
    </location>
</feature>
<keyword evidence="2" id="KW-0418">Kinase</keyword>
<protein>
    <recommendedName>
        <fullName evidence="6">Signal transduction histidine kinase subgroup 3 dimerisation and phosphoacceptor domain-containing protein</fullName>
    </recommendedName>
</protein>
<dbReference type="RefSeq" id="WP_345566659.1">
    <property type="nucleotide sequence ID" value="NZ_BAABDQ010000013.1"/>
</dbReference>
<comment type="caution">
    <text evidence="7">The sequence shown here is derived from an EMBL/GenBank/DDBJ whole genome shotgun (WGS) entry which is preliminary data.</text>
</comment>
<feature type="transmembrane region" description="Helical" evidence="5">
    <location>
        <begin position="355"/>
        <end position="374"/>
    </location>
</feature>
<gene>
    <name evidence="7" type="ORF">GCM10022419_058550</name>
</gene>
<evidence type="ECO:0000256" key="4">
    <source>
        <dbReference type="SAM" id="Coils"/>
    </source>
</evidence>
<keyword evidence="1" id="KW-0808">Transferase</keyword>
<dbReference type="PANTHER" id="PTHR24421:SF63">
    <property type="entry name" value="SENSOR HISTIDINE KINASE DESK"/>
    <property type="match status" value="1"/>
</dbReference>
<dbReference type="Gene3D" id="1.20.5.1930">
    <property type="match status" value="1"/>
</dbReference>
<evidence type="ECO:0000313" key="8">
    <source>
        <dbReference type="Proteomes" id="UP001500630"/>
    </source>
</evidence>
<keyword evidence="5" id="KW-1133">Transmembrane helix</keyword>
<dbReference type="CDD" id="cd16917">
    <property type="entry name" value="HATPase_UhpB-NarQ-NarX-like"/>
    <property type="match status" value="1"/>
</dbReference>
<feature type="transmembrane region" description="Helical" evidence="5">
    <location>
        <begin position="74"/>
        <end position="94"/>
    </location>
</feature>
<feature type="domain" description="Signal transduction histidine kinase subgroup 3 dimerisation and phosphoacceptor" evidence="6">
    <location>
        <begin position="423"/>
        <end position="481"/>
    </location>
</feature>
<evidence type="ECO:0000259" key="6">
    <source>
        <dbReference type="Pfam" id="PF07730"/>
    </source>
</evidence>
<keyword evidence="5" id="KW-0472">Membrane</keyword>
<keyword evidence="3" id="KW-0902">Two-component regulatory system</keyword>
<dbReference type="InterPro" id="IPR011712">
    <property type="entry name" value="Sig_transdc_His_kin_sub3_dim/P"/>
</dbReference>
<feature type="transmembrane region" description="Helical" evidence="5">
    <location>
        <begin position="282"/>
        <end position="301"/>
    </location>
</feature>
<proteinExistence type="predicted"/>
<evidence type="ECO:0000256" key="3">
    <source>
        <dbReference type="ARBA" id="ARBA00023012"/>
    </source>
</evidence>
<reference evidence="8" key="1">
    <citation type="journal article" date="2019" name="Int. J. Syst. Evol. Microbiol.">
        <title>The Global Catalogue of Microorganisms (GCM) 10K type strain sequencing project: providing services to taxonomists for standard genome sequencing and annotation.</title>
        <authorList>
            <consortium name="The Broad Institute Genomics Platform"/>
            <consortium name="The Broad Institute Genome Sequencing Center for Infectious Disease"/>
            <person name="Wu L."/>
            <person name="Ma J."/>
        </authorList>
    </citation>
    <scope>NUCLEOTIDE SEQUENCE [LARGE SCALE GENOMIC DNA]</scope>
    <source>
        <strain evidence="8">JCM 17326</strain>
    </source>
</reference>
<keyword evidence="4" id="KW-0175">Coiled coil</keyword>
<dbReference type="Pfam" id="PF07730">
    <property type="entry name" value="HisKA_3"/>
    <property type="match status" value="1"/>
</dbReference>
<accession>A0ABP6XNI3</accession>
<dbReference type="SUPFAM" id="SSF55874">
    <property type="entry name" value="ATPase domain of HSP90 chaperone/DNA topoisomerase II/histidine kinase"/>
    <property type="match status" value="1"/>
</dbReference>
<evidence type="ECO:0000256" key="1">
    <source>
        <dbReference type="ARBA" id="ARBA00022679"/>
    </source>
</evidence>
<keyword evidence="5" id="KW-0812">Transmembrane</keyword>
<sequence length="617" mass="63697">MTLEGSGRTPLRPSTGWALVLGYVALLVPTRFTIVVAMANARGQSAPLILGSCLGLIVAVAALFALVARGSRRAVRPLLGVATFGPYLLFPLLWGPLAGPLAAAMPLSVAGPAGWLLFGGVLLADTAVGAVLHGPALATVASFAIVDMNVGLTLFALVRLAVLLTEIQSANRQFAELEAANERLRAAGDLRAAIGDRLARILRTSRRRPLTPAVLAGVAEISREAAAAARRVAGVGGEPLIESRTGDPPDRSGRLSRWALTAMTVNIAVIVLNNVAGGTTTPRHWTVAAVTAVLAVAFQLYHGVPRASAPSAWRWTLPLHILLVGAAALYVGDGSLAALFGLAVANTLVWLPTRWSVPVVAVAAVAAGSLMRLYPDVGGYQLYQIASTFGISVGVFAFNRFPEAAGHLRDLRGQIATSAVAAERLRVARDVHDLLGITLSAITLKAELALRAIGDDPGKAARLLEDVRPLAVRGLADVRSITSGGPELSLGEEIESARALLGSAGVEVQVHAPGVEPFPVLATVLREAATNVVRHSAARRCTIEVGTDAHEVRLRVANDGVPPAVPGAGGSGLASLAARVEAAGGTFTAGDEGDGTFALVAVVPRQRPAKKARTSSA</sequence>
<dbReference type="EMBL" id="BAABDQ010000013">
    <property type="protein sequence ID" value="GAA3569958.1"/>
    <property type="molecule type" value="Genomic_DNA"/>
</dbReference>
<dbReference type="Proteomes" id="UP001500630">
    <property type="component" value="Unassembled WGS sequence"/>
</dbReference>
<evidence type="ECO:0000313" key="7">
    <source>
        <dbReference type="EMBL" id="GAA3569958.1"/>
    </source>
</evidence>
<evidence type="ECO:0000256" key="2">
    <source>
        <dbReference type="ARBA" id="ARBA00022777"/>
    </source>
</evidence>
<keyword evidence="8" id="KW-1185">Reference proteome</keyword>
<feature type="transmembrane region" description="Helical" evidence="5">
    <location>
        <begin position="20"/>
        <end position="41"/>
    </location>
</feature>
<feature type="transmembrane region" description="Helical" evidence="5">
    <location>
        <begin position="136"/>
        <end position="162"/>
    </location>
</feature>
<organism evidence="7 8">
    <name type="scientific">Nonomuraea rosea</name>
    <dbReference type="NCBI Taxonomy" id="638574"/>
    <lineage>
        <taxon>Bacteria</taxon>
        <taxon>Bacillati</taxon>
        <taxon>Actinomycetota</taxon>
        <taxon>Actinomycetes</taxon>
        <taxon>Streptosporangiales</taxon>
        <taxon>Streptosporangiaceae</taxon>
        <taxon>Nonomuraea</taxon>
    </lineage>
</organism>
<dbReference type="InterPro" id="IPR036890">
    <property type="entry name" value="HATPase_C_sf"/>
</dbReference>
<dbReference type="InterPro" id="IPR050482">
    <property type="entry name" value="Sensor_HK_TwoCompSys"/>
</dbReference>
<evidence type="ECO:0000256" key="5">
    <source>
        <dbReference type="SAM" id="Phobius"/>
    </source>
</evidence>
<feature type="transmembrane region" description="Helical" evidence="5">
    <location>
        <begin position="321"/>
        <end position="343"/>
    </location>
</feature>
<feature type="transmembrane region" description="Helical" evidence="5">
    <location>
        <begin position="258"/>
        <end position="276"/>
    </location>
</feature>
<dbReference type="Gene3D" id="3.30.565.10">
    <property type="entry name" value="Histidine kinase-like ATPase, C-terminal domain"/>
    <property type="match status" value="1"/>
</dbReference>
<feature type="transmembrane region" description="Helical" evidence="5">
    <location>
        <begin position="48"/>
        <end position="68"/>
    </location>
</feature>
<dbReference type="PANTHER" id="PTHR24421">
    <property type="entry name" value="NITRATE/NITRITE SENSOR PROTEIN NARX-RELATED"/>
    <property type="match status" value="1"/>
</dbReference>